<sequence>MSSLLPLIHNETLKVLKKKRFYVIMLILIVLIPVFTYAQMKMAENSREKFKEDWRLELQQRITDIQNSLGSDRIPEEWKKYRLIMLQQLQYYLDHDVNPSEPNGVTFTRTFMDNAVTLFIPLLVMAIASDIVSSERSTGTIKMLLTRPVRRWKVLMSKWIVLMMFTGIIVVMTALLAYLISGAVFGYGGWSFPIFTGFSVAGTNVDFNAVHTLPSWLYLLMQCGLIWFSSIVVAALGFMISVLVRSTAASIVTLMATLIAGTILYNMASSWPTAKYLFMINLKLTDYMAGTPAPVEGMSLPFSLAVLSVWGIISLFIAFRVFTKQDILN</sequence>
<reference evidence="3" key="1">
    <citation type="submission" date="2018-08" db="EMBL/GenBank/DDBJ databases">
        <authorList>
            <person name="Ferrada E.E."/>
            <person name="Latorre B.A."/>
        </authorList>
    </citation>
    <scope>NUCLEOTIDE SEQUENCE</scope>
    <source>
        <strain evidence="3">Paenibacillus B-LR1</strain>
    </source>
</reference>
<dbReference type="EMBL" id="LS992241">
    <property type="protein sequence ID" value="SYX84512.1"/>
    <property type="molecule type" value="Genomic_DNA"/>
</dbReference>
<evidence type="ECO:0000313" key="4">
    <source>
        <dbReference type="Proteomes" id="UP000304148"/>
    </source>
</evidence>
<evidence type="ECO:0000313" key="3">
    <source>
        <dbReference type="EMBL" id="SYX84512.1"/>
    </source>
</evidence>
<dbReference type="EMBL" id="JAMDLY010000012">
    <property type="protein sequence ID" value="MCY9530651.1"/>
    <property type="molecule type" value="Genomic_DNA"/>
</dbReference>
<evidence type="ECO:0000256" key="1">
    <source>
        <dbReference type="SAM" id="Phobius"/>
    </source>
</evidence>
<gene>
    <name evidence="2" type="ORF">M5X04_15120</name>
    <name evidence="3" type="ORF">PBLR_12934</name>
</gene>
<dbReference type="AlphaFoldDB" id="A0A383RD59"/>
<dbReference type="RefSeq" id="WP_021254615.1">
    <property type="nucleotide sequence ID" value="NZ_JAMDLY010000012.1"/>
</dbReference>
<keyword evidence="1" id="KW-0812">Transmembrane</keyword>
<dbReference type="Proteomes" id="UP001527090">
    <property type="component" value="Unassembled WGS sequence"/>
</dbReference>
<dbReference type="PANTHER" id="PTHR37305">
    <property type="entry name" value="INTEGRAL MEMBRANE PROTEIN-RELATED"/>
    <property type="match status" value="1"/>
</dbReference>
<dbReference type="GO" id="GO:0140359">
    <property type="term" value="F:ABC-type transporter activity"/>
    <property type="evidence" value="ECO:0007669"/>
    <property type="project" value="InterPro"/>
</dbReference>
<feature type="transmembrane region" description="Helical" evidence="1">
    <location>
        <begin position="115"/>
        <end position="133"/>
    </location>
</feature>
<evidence type="ECO:0000313" key="5">
    <source>
        <dbReference type="Proteomes" id="UP001527090"/>
    </source>
</evidence>
<protein>
    <submittedName>
        <fullName evidence="3">ABC transporter permease</fullName>
    </submittedName>
</protein>
<organism evidence="3 4">
    <name type="scientific">Paenibacillus alvei</name>
    <name type="common">Bacillus alvei</name>
    <dbReference type="NCBI Taxonomy" id="44250"/>
    <lineage>
        <taxon>Bacteria</taxon>
        <taxon>Bacillati</taxon>
        <taxon>Bacillota</taxon>
        <taxon>Bacilli</taxon>
        <taxon>Bacillales</taxon>
        <taxon>Paenibacillaceae</taxon>
        <taxon>Paenibacillus</taxon>
    </lineage>
</organism>
<accession>A0A383RD59</accession>
<dbReference type="GO" id="GO:0005886">
    <property type="term" value="C:plasma membrane"/>
    <property type="evidence" value="ECO:0007669"/>
    <property type="project" value="UniProtKB-SubCell"/>
</dbReference>
<dbReference type="PANTHER" id="PTHR37305:SF2">
    <property type="entry name" value="BACITRACIN TRANSPORT PERMEASE PROTEIN BCRB"/>
    <property type="match status" value="1"/>
</dbReference>
<keyword evidence="1" id="KW-0472">Membrane</keyword>
<keyword evidence="5" id="KW-1185">Reference proteome</keyword>
<keyword evidence="1" id="KW-1133">Transmembrane helix</keyword>
<proteinExistence type="predicted"/>
<feature type="transmembrane region" description="Helical" evidence="1">
    <location>
        <begin position="216"/>
        <end position="240"/>
    </location>
</feature>
<dbReference type="Pfam" id="PF12679">
    <property type="entry name" value="ABC2_membrane_2"/>
    <property type="match status" value="1"/>
</dbReference>
<reference evidence="4" key="2">
    <citation type="submission" date="2018-08" db="EMBL/GenBank/DDBJ databases">
        <authorList>
            <person name="Chevrot R."/>
        </authorList>
    </citation>
    <scope>NUCLEOTIDE SEQUENCE [LARGE SCALE GENOMIC DNA]</scope>
</reference>
<evidence type="ECO:0000313" key="2">
    <source>
        <dbReference type="EMBL" id="MCY9530651.1"/>
    </source>
</evidence>
<feature type="transmembrane region" description="Helical" evidence="1">
    <location>
        <begin position="302"/>
        <end position="322"/>
    </location>
</feature>
<dbReference type="Proteomes" id="UP000304148">
    <property type="component" value="Chromosome"/>
</dbReference>
<feature type="transmembrane region" description="Helical" evidence="1">
    <location>
        <begin position="247"/>
        <end position="268"/>
    </location>
</feature>
<feature type="transmembrane region" description="Helical" evidence="1">
    <location>
        <begin position="154"/>
        <end position="180"/>
    </location>
</feature>
<feature type="transmembrane region" description="Helical" evidence="1">
    <location>
        <begin position="21"/>
        <end position="40"/>
    </location>
</feature>
<name>A0A383RD59_PAEAL</name>
<reference evidence="2 5" key="3">
    <citation type="submission" date="2022-05" db="EMBL/GenBank/DDBJ databases">
        <title>Genome Sequencing of Bee-Associated Microbes.</title>
        <authorList>
            <person name="Dunlap C."/>
        </authorList>
    </citation>
    <scope>NUCLEOTIDE SEQUENCE [LARGE SCALE GENOMIC DNA]</scope>
    <source>
        <strain evidence="2 5">NRRL NRS-750</strain>
    </source>
</reference>